<comment type="caution">
    <text evidence="2">The sequence shown here is derived from an EMBL/GenBank/DDBJ whole genome shotgun (WGS) entry which is preliminary data.</text>
</comment>
<dbReference type="AlphaFoldDB" id="A0A8J6XUE3"/>
<organism evidence="2 3">
    <name type="scientific">Candidatus Polarisedimenticola svalbardensis</name>
    <dbReference type="NCBI Taxonomy" id="2886004"/>
    <lineage>
        <taxon>Bacteria</taxon>
        <taxon>Pseudomonadati</taxon>
        <taxon>Acidobacteriota</taxon>
        <taxon>Candidatus Polarisedimenticolia</taxon>
        <taxon>Candidatus Polarisedimenticolales</taxon>
        <taxon>Candidatus Polarisedimenticolaceae</taxon>
        <taxon>Candidatus Polarisedimenticola</taxon>
    </lineage>
</organism>
<gene>
    <name evidence="2" type="ORF">IFK94_11405</name>
</gene>
<sequence length="197" mass="21305">MNGTENQNTQQAPPQPQVQQNWQPAPVIAAAPDPRLKSPLLAMLLSCMPGLGQVYIGYYQRGFIHILVAASLIAFLNASGHMNPLIPMAGFFLAFFWLYNIVDAGRRAALYNQALAGTETIAPPEDFKMPAAGGSIIGGICLLGLGAILLSNTLFDLSLAWVEDWWPVALFIPGVWLIVRSIQERTAGADGKVTQED</sequence>
<name>A0A8J6XUE3_9BACT</name>
<protein>
    <recommendedName>
        <fullName evidence="4">DUF5668 domain-containing protein</fullName>
    </recommendedName>
</protein>
<reference evidence="2 3" key="1">
    <citation type="submission" date="2020-08" db="EMBL/GenBank/DDBJ databases">
        <title>Acidobacteriota in marine sediments use diverse sulfur dissimilation pathways.</title>
        <authorList>
            <person name="Wasmund K."/>
        </authorList>
    </citation>
    <scope>NUCLEOTIDE SEQUENCE [LARGE SCALE GENOMIC DNA]</scope>
    <source>
        <strain evidence="2">MAG AM4</strain>
    </source>
</reference>
<dbReference type="Proteomes" id="UP000648239">
    <property type="component" value="Unassembled WGS sequence"/>
</dbReference>
<keyword evidence="1" id="KW-1133">Transmembrane helix</keyword>
<keyword evidence="1" id="KW-0812">Transmembrane</keyword>
<proteinExistence type="predicted"/>
<accession>A0A8J6XUE3</accession>
<feature type="transmembrane region" description="Helical" evidence="1">
    <location>
        <begin position="85"/>
        <end position="102"/>
    </location>
</feature>
<dbReference type="EMBL" id="JACXWD010000041">
    <property type="protein sequence ID" value="MBD3868722.1"/>
    <property type="molecule type" value="Genomic_DNA"/>
</dbReference>
<evidence type="ECO:0000313" key="3">
    <source>
        <dbReference type="Proteomes" id="UP000648239"/>
    </source>
</evidence>
<evidence type="ECO:0000313" key="2">
    <source>
        <dbReference type="EMBL" id="MBD3868722.1"/>
    </source>
</evidence>
<evidence type="ECO:0000256" key="1">
    <source>
        <dbReference type="SAM" id="Phobius"/>
    </source>
</evidence>
<evidence type="ECO:0008006" key="4">
    <source>
        <dbReference type="Google" id="ProtNLM"/>
    </source>
</evidence>
<feature type="transmembrane region" description="Helical" evidence="1">
    <location>
        <begin position="63"/>
        <end position="79"/>
    </location>
</feature>
<feature type="transmembrane region" description="Helical" evidence="1">
    <location>
        <begin position="165"/>
        <end position="182"/>
    </location>
</feature>
<keyword evidence="1" id="KW-0472">Membrane</keyword>
<feature type="transmembrane region" description="Helical" evidence="1">
    <location>
        <begin position="131"/>
        <end position="150"/>
    </location>
</feature>